<evidence type="ECO:0000313" key="2">
    <source>
        <dbReference type="Proteomes" id="UP000472270"/>
    </source>
</evidence>
<dbReference type="Proteomes" id="UP000472270">
    <property type="component" value="Unassembled WGS sequence"/>
</dbReference>
<proteinExistence type="predicted"/>
<name>A0A673GD05_9TELE</name>
<organism evidence="1 2">
    <name type="scientific">Sinocyclocheilus rhinocerous</name>
    <dbReference type="NCBI Taxonomy" id="307959"/>
    <lineage>
        <taxon>Eukaryota</taxon>
        <taxon>Metazoa</taxon>
        <taxon>Chordata</taxon>
        <taxon>Craniata</taxon>
        <taxon>Vertebrata</taxon>
        <taxon>Euteleostomi</taxon>
        <taxon>Actinopterygii</taxon>
        <taxon>Neopterygii</taxon>
        <taxon>Teleostei</taxon>
        <taxon>Ostariophysi</taxon>
        <taxon>Cypriniformes</taxon>
        <taxon>Cyprinidae</taxon>
        <taxon>Cyprininae</taxon>
        <taxon>Sinocyclocheilus</taxon>
    </lineage>
</organism>
<reference evidence="1" key="2">
    <citation type="submission" date="2025-09" db="UniProtKB">
        <authorList>
            <consortium name="Ensembl"/>
        </authorList>
    </citation>
    <scope>IDENTIFICATION</scope>
</reference>
<keyword evidence="2" id="KW-1185">Reference proteome</keyword>
<dbReference type="AlphaFoldDB" id="A0A673GD05"/>
<accession>A0A673GD05</accession>
<reference evidence="1" key="1">
    <citation type="submission" date="2025-08" db="UniProtKB">
        <authorList>
            <consortium name="Ensembl"/>
        </authorList>
    </citation>
    <scope>IDENTIFICATION</scope>
</reference>
<dbReference type="Ensembl" id="ENSSRHT00000010739.1">
    <property type="protein sequence ID" value="ENSSRHP00000010402.1"/>
    <property type="gene ID" value="ENSSRHG00000005864.1"/>
</dbReference>
<sequence>MGLVQTGKMYPMSTVKYTARSLMLWVCFPAGGPGHLVQIKDSIKYQQIKNLKLTASVRNLIMDHVYI</sequence>
<evidence type="ECO:0000313" key="1">
    <source>
        <dbReference type="Ensembl" id="ENSSRHP00000010402.1"/>
    </source>
</evidence>
<protein>
    <submittedName>
        <fullName evidence="1">Uncharacterized protein</fullName>
    </submittedName>
</protein>